<feature type="domain" description="C2H2-type" evidence="3">
    <location>
        <begin position="199"/>
        <end position="227"/>
    </location>
</feature>
<organism evidence="4 5">
    <name type="scientific">Patellaria atrata CBS 101060</name>
    <dbReference type="NCBI Taxonomy" id="1346257"/>
    <lineage>
        <taxon>Eukaryota</taxon>
        <taxon>Fungi</taxon>
        <taxon>Dikarya</taxon>
        <taxon>Ascomycota</taxon>
        <taxon>Pezizomycotina</taxon>
        <taxon>Dothideomycetes</taxon>
        <taxon>Dothideomycetes incertae sedis</taxon>
        <taxon>Patellariales</taxon>
        <taxon>Patellariaceae</taxon>
        <taxon>Patellaria</taxon>
    </lineage>
</organism>
<name>A0A9P4VXF6_9PEZI</name>
<accession>A0A9P4VXF6</accession>
<dbReference type="PROSITE" id="PS00028">
    <property type="entry name" value="ZINC_FINGER_C2H2_1"/>
    <property type="match status" value="2"/>
</dbReference>
<dbReference type="InterPro" id="IPR013087">
    <property type="entry name" value="Znf_C2H2_type"/>
</dbReference>
<dbReference type="EMBL" id="MU006089">
    <property type="protein sequence ID" value="KAF2843764.1"/>
    <property type="molecule type" value="Genomic_DNA"/>
</dbReference>
<sequence>MDFPIPLEVCNHINALIHFDDAIIFRWLEIARGNNQGPFIHPSIDQGRRRNASPFKHATTQSRSSYASSNNRSSMSSSVFSTPFSRNSIASSASSISQASSPHVTLHEKVRLPSTSGNFQYAKYQRREDSYAPSLRSTSSSISLATDASLTRPSSRASRSFDYPPKEQIFTCTSCEVKFTRKWDWKHHEEEYHERWRKWPCPDCIQVFFSENKLRQHHRMAHNCEKCPHAKGAVVLLEKKSAWGCGFCGVPLSTWEERCNHIAAHFEQREGKEKWEYGRVIMGLLSQPEVRPVWEALIFRLHGERDPWFGYFKWDKKSVGKALEDLEYNRPTRDIEHLVQTAYNIGYRANCLTPELARNNQPPVNKPLPQPPSDDSETPQNLDTPAPLKFEHKSTQEHCQHPSSAASMVLQFSHDTPQPQHQQQHHQQQPESLLSTVDEWQRNTHPQSVHQDIYFCLSDMGEVEENTHDYLQNHPGLFDQVRMELAEGQHHQSHDHQQQAHTGAGAMVYGQGMEIDDWTK</sequence>
<proteinExistence type="predicted"/>
<evidence type="ECO:0000313" key="4">
    <source>
        <dbReference type="EMBL" id="KAF2843764.1"/>
    </source>
</evidence>
<keyword evidence="1" id="KW-0479">Metal-binding</keyword>
<comment type="caution">
    <text evidence="4">The sequence shown here is derived from an EMBL/GenBank/DDBJ whole genome shotgun (WGS) entry which is preliminary data.</text>
</comment>
<reference evidence="4" key="1">
    <citation type="journal article" date="2020" name="Stud. Mycol.">
        <title>101 Dothideomycetes genomes: a test case for predicting lifestyles and emergence of pathogens.</title>
        <authorList>
            <person name="Haridas S."/>
            <person name="Albert R."/>
            <person name="Binder M."/>
            <person name="Bloem J."/>
            <person name="Labutti K."/>
            <person name="Salamov A."/>
            <person name="Andreopoulos B."/>
            <person name="Baker S."/>
            <person name="Barry K."/>
            <person name="Bills G."/>
            <person name="Bluhm B."/>
            <person name="Cannon C."/>
            <person name="Castanera R."/>
            <person name="Culley D."/>
            <person name="Daum C."/>
            <person name="Ezra D."/>
            <person name="Gonzalez J."/>
            <person name="Henrissat B."/>
            <person name="Kuo A."/>
            <person name="Liang C."/>
            <person name="Lipzen A."/>
            <person name="Lutzoni F."/>
            <person name="Magnuson J."/>
            <person name="Mondo S."/>
            <person name="Nolan M."/>
            <person name="Ohm R."/>
            <person name="Pangilinan J."/>
            <person name="Park H.-J."/>
            <person name="Ramirez L."/>
            <person name="Alfaro M."/>
            <person name="Sun H."/>
            <person name="Tritt A."/>
            <person name="Yoshinaga Y."/>
            <person name="Zwiers L.-H."/>
            <person name="Turgeon B."/>
            <person name="Goodwin S."/>
            <person name="Spatafora J."/>
            <person name="Crous P."/>
            <person name="Grigoriev I."/>
        </authorList>
    </citation>
    <scope>NUCLEOTIDE SEQUENCE</scope>
    <source>
        <strain evidence="4">CBS 101060</strain>
    </source>
</reference>
<evidence type="ECO:0000259" key="3">
    <source>
        <dbReference type="PROSITE" id="PS50157"/>
    </source>
</evidence>
<feature type="region of interest" description="Disordered" evidence="2">
    <location>
        <begin position="38"/>
        <end position="74"/>
    </location>
</feature>
<protein>
    <recommendedName>
        <fullName evidence="3">C2H2-type domain-containing protein</fullName>
    </recommendedName>
</protein>
<evidence type="ECO:0000313" key="5">
    <source>
        <dbReference type="Proteomes" id="UP000799429"/>
    </source>
</evidence>
<keyword evidence="5" id="KW-1185">Reference proteome</keyword>
<evidence type="ECO:0000256" key="2">
    <source>
        <dbReference type="SAM" id="MobiDB-lite"/>
    </source>
</evidence>
<evidence type="ECO:0000256" key="1">
    <source>
        <dbReference type="PROSITE-ProRule" id="PRU00042"/>
    </source>
</evidence>
<gene>
    <name evidence="4" type="ORF">M501DRAFT_985857</name>
</gene>
<dbReference type="SMART" id="SM00355">
    <property type="entry name" value="ZnF_C2H2"/>
    <property type="match status" value="3"/>
</dbReference>
<dbReference type="OrthoDB" id="654211at2759"/>
<dbReference type="GO" id="GO:0008270">
    <property type="term" value="F:zinc ion binding"/>
    <property type="evidence" value="ECO:0007669"/>
    <property type="project" value="UniProtKB-KW"/>
</dbReference>
<dbReference type="Proteomes" id="UP000799429">
    <property type="component" value="Unassembled WGS sequence"/>
</dbReference>
<keyword evidence="1" id="KW-0862">Zinc</keyword>
<feature type="compositionally biased region" description="Low complexity" evidence="2">
    <location>
        <begin position="62"/>
        <end position="74"/>
    </location>
</feature>
<dbReference type="PROSITE" id="PS50157">
    <property type="entry name" value="ZINC_FINGER_C2H2_2"/>
    <property type="match status" value="1"/>
</dbReference>
<keyword evidence="1" id="KW-0863">Zinc-finger</keyword>
<feature type="region of interest" description="Disordered" evidence="2">
    <location>
        <begin position="356"/>
        <end position="387"/>
    </location>
</feature>
<dbReference type="Gene3D" id="3.30.160.60">
    <property type="entry name" value="Classic Zinc Finger"/>
    <property type="match status" value="1"/>
</dbReference>
<dbReference type="AlphaFoldDB" id="A0A9P4VXF6"/>